<proteinExistence type="predicted"/>
<gene>
    <name evidence="1" type="ORF">CSEC_2101</name>
</gene>
<protein>
    <submittedName>
        <fullName evidence="1">Uncharacterized protein</fullName>
    </submittedName>
</protein>
<reference evidence="1" key="2">
    <citation type="submission" date="2014-09" db="EMBL/GenBank/DDBJ databases">
        <title>Criblamydia sequanensis harbors a mega-plasmid encoding arsenite resistance.</title>
        <authorList>
            <person name="Bertelli C."/>
            <person name="Goesmann A."/>
            <person name="Greub G."/>
        </authorList>
    </citation>
    <scope>NUCLEOTIDE SEQUENCE [LARGE SCALE GENOMIC DNA]</scope>
    <source>
        <strain evidence="1">CRIB-18</strain>
    </source>
</reference>
<accession>A0A090D083</accession>
<dbReference type="AlphaFoldDB" id="A0A090D083"/>
<name>A0A090D083_9BACT</name>
<organism evidence="1 2">
    <name type="scientific">Candidatus Criblamydia sequanensis CRIB-18</name>
    <dbReference type="NCBI Taxonomy" id="1437425"/>
    <lineage>
        <taxon>Bacteria</taxon>
        <taxon>Pseudomonadati</taxon>
        <taxon>Chlamydiota</taxon>
        <taxon>Chlamydiia</taxon>
        <taxon>Parachlamydiales</taxon>
        <taxon>Candidatus Criblamydiaceae</taxon>
        <taxon>Candidatus Criblamydia</taxon>
    </lineage>
</organism>
<evidence type="ECO:0000313" key="1">
    <source>
        <dbReference type="EMBL" id="CDR34907.1"/>
    </source>
</evidence>
<dbReference type="STRING" id="1437425.CSEC_2101"/>
<sequence length="54" mass="6214">MNTKTNDRAYLGRYLIEKSPDSFLTEGDFWVVSFFNLEARTTAAGLEIIEKKLI</sequence>
<keyword evidence="2" id="KW-1185">Reference proteome</keyword>
<dbReference type="Proteomes" id="UP000031552">
    <property type="component" value="Unassembled WGS sequence"/>
</dbReference>
<evidence type="ECO:0000313" key="2">
    <source>
        <dbReference type="Proteomes" id="UP000031552"/>
    </source>
</evidence>
<dbReference type="EMBL" id="CCEJ010000010">
    <property type="protein sequence ID" value="CDR34907.1"/>
    <property type="molecule type" value="Genomic_DNA"/>
</dbReference>
<dbReference type="RefSeq" id="WP_154017691.1">
    <property type="nucleotide sequence ID" value="NZ_CCEJ010000010.1"/>
</dbReference>
<reference evidence="1" key="1">
    <citation type="submission" date="2013-12" db="EMBL/GenBank/DDBJ databases">
        <authorList>
            <person name="Linke B."/>
        </authorList>
    </citation>
    <scope>NUCLEOTIDE SEQUENCE [LARGE SCALE GENOMIC DNA]</scope>
    <source>
        <strain evidence="1">CRIB-18</strain>
    </source>
</reference>
<comment type="caution">
    <text evidence="1">The sequence shown here is derived from an EMBL/GenBank/DDBJ whole genome shotgun (WGS) entry which is preliminary data.</text>
</comment>